<protein>
    <submittedName>
        <fullName evidence="1">Uncharacterized protein</fullName>
    </submittedName>
</protein>
<dbReference type="STRING" id="945543.VIBR0546_19047"/>
<name>E8M099_9VIBR</name>
<dbReference type="Proteomes" id="UP000004371">
    <property type="component" value="Unassembled WGS sequence"/>
</dbReference>
<dbReference type="EMBL" id="AEVS01000113">
    <property type="protein sequence ID" value="EGA63630.1"/>
    <property type="molecule type" value="Genomic_DNA"/>
</dbReference>
<keyword evidence="2" id="KW-1185">Reference proteome</keyword>
<evidence type="ECO:0000313" key="1">
    <source>
        <dbReference type="EMBL" id="EGA63630.1"/>
    </source>
</evidence>
<accession>E8M099</accession>
<dbReference type="eggNOG" id="ENOG5031NKE">
    <property type="taxonomic scope" value="Bacteria"/>
</dbReference>
<organism evidence="1 2">
    <name type="scientific">Vibrio brasiliensis LMG 20546</name>
    <dbReference type="NCBI Taxonomy" id="945543"/>
    <lineage>
        <taxon>Bacteria</taxon>
        <taxon>Pseudomonadati</taxon>
        <taxon>Pseudomonadota</taxon>
        <taxon>Gammaproteobacteria</taxon>
        <taxon>Vibrionales</taxon>
        <taxon>Vibrionaceae</taxon>
        <taxon>Vibrio</taxon>
        <taxon>Vibrio oreintalis group</taxon>
    </lineage>
</organism>
<gene>
    <name evidence="1" type="ORF">VIBR0546_19047</name>
</gene>
<reference evidence="1 2" key="1">
    <citation type="journal article" date="2012" name="Int. J. Syst. Evol. Microbiol.">
        <title>Vibrio caribbeanicus sp. nov., isolated from the marine sponge Scleritoderma cyanea.</title>
        <authorList>
            <person name="Hoffmann M."/>
            <person name="Monday S.R."/>
            <person name="Allard M.W."/>
            <person name="Strain E.A."/>
            <person name="Whittaker P."/>
            <person name="Naum M."/>
            <person name="McCarthy P.J."/>
            <person name="Lopez J.V."/>
            <person name="Fischer M."/>
            <person name="Brown E.W."/>
        </authorList>
    </citation>
    <scope>NUCLEOTIDE SEQUENCE [LARGE SCALE GENOMIC DNA]</scope>
    <source>
        <strain evidence="1 2">LMG 20546</strain>
    </source>
</reference>
<proteinExistence type="predicted"/>
<comment type="caution">
    <text evidence="1">The sequence shown here is derived from an EMBL/GenBank/DDBJ whole genome shotgun (WGS) entry which is preliminary data.</text>
</comment>
<evidence type="ECO:0000313" key="2">
    <source>
        <dbReference type="Proteomes" id="UP000004371"/>
    </source>
</evidence>
<dbReference type="AlphaFoldDB" id="E8M099"/>
<sequence>MNRVVAILAVSCIKKQCCSHPGQASGAAVVGTQQRSYEAPFRYGLVATLTIDYTSADIHTLYRPPIA</sequence>